<dbReference type="Proteomes" id="UP000190848">
    <property type="component" value="Chromosome"/>
</dbReference>
<protein>
    <submittedName>
        <fullName evidence="2">Glyoxalase</fullName>
    </submittedName>
</protein>
<feature type="domain" description="VOC" evidence="1">
    <location>
        <begin position="2"/>
        <end position="130"/>
    </location>
</feature>
<reference evidence="2 3" key="1">
    <citation type="submission" date="2016-07" db="EMBL/GenBank/DDBJ databases">
        <title>Revisiting the taxonomy of the Elizabethkingia Genus using Whole-Genome Sequencing, Optical Mapping, and MALDI-TOF, along with proposal of three novel Elizabethkingia species: Elizabethkingia bruuniana sp. nov., Elizabethkingia ursingii sp. nov., and Elizabethkingia occulta sp. nov.</title>
        <authorList>
            <person name="Nicholson A.C."/>
        </authorList>
    </citation>
    <scope>NUCLEOTIDE SEQUENCE [LARGE SCALE GENOMIC DNA]</scope>
    <source>
        <strain evidence="2 3">F3201</strain>
    </source>
</reference>
<dbReference type="PANTHER" id="PTHR36113">
    <property type="entry name" value="LYASE, PUTATIVE-RELATED-RELATED"/>
    <property type="match status" value="1"/>
</dbReference>
<dbReference type="EMBL" id="CP016374">
    <property type="protein sequence ID" value="AQX03223.1"/>
    <property type="molecule type" value="Genomic_DNA"/>
</dbReference>
<evidence type="ECO:0000313" key="3">
    <source>
        <dbReference type="Proteomes" id="UP000190848"/>
    </source>
</evidence>
<dbReference type="AlphaFoldDB" id="A0AAP7RM02"/>
<evidence type="ECO:0000259" key="1">
    <source>
        <dbReference type="PROSITE" id="PS51819"/>
    </source>
</evidence>
<evidence type="ECO:0000313" key="2">
    <source>
        <dbReference type="EMBL" id="AQX03223.1"/>
    </source>
</evidence>
<dbReference type="Pfam" id="PF00903">
    <property type="entry name" value="Glyoxalase"/>
    <property type="match status" value="1"/>
</dbReference>
<dbReference type="InterPro" id="IPR029068">
    <property type="entry name" value="Glyas_Bleomycin-R_OHBP_Dase"/>
</dbReference>
<dbReference type="KEGG" id="een:BBD30_15285"/>
<accession>A0AAP7RM02</accession>
<dbReference type="InterPro" id="IPR004360">
    <property type="entry name" value="Glyas_Fos-R_dOase_dom"/>
</dbReference>
<gene>
    <name evidence="2" type="ORF">BBD32_18035</name>
</gene>
<dbReference type="PANTHER" id="PTHR36113:SF1">
    <property type="entry name" value="GLYOXALASE_BLEOMYCIN RESISTANCE PROTEIN_DIOXYGENASE"/>
    <property type="match status" value="1"/>
</dbReference>
<dbReference type="InterPro" id="IPR051332">
    <property type="entry name" value="Fosfomycin_Res_Enzymes"/>
</dbReference>
<dbReference type="GeneID" id="56683385"/>
<dbReference type="PROSITE" id="PS51819">
    <property type="entry name" value="VOC"/>
    <property type="match status" value="1"/>
</dbReference>
<dbReference type="SUPFAM" id="SSF54593">
    <property type="entry name" value="Glyoxalase/Bleomycin resistance protein/Dihydroxybiphenyl dioxygenase"/>
    <property type="match status" value="1"/>
</dbReference>
<dbReference type="InterPro" id="IPR037523">
    <property type="entry name" value="VOC_core"/>
</dbReference>
<sequence length="130" mass="15054">MKIEHIALWVEDLETMKSFYEKYFGAVSNEKYINSVKQFQSYFLSFPGGDCRIELMQRPDIMMSRSDYEKQTMGIIHFAISLGSREKVDELTQQLEADGYVIAGFPRLTGDGYYESVVLDPEKNIIEITE</sequence>
<proteinExistence type="predicted"/>
<organism evidence="2 3">
    <name type="scientific">Elizabethkingia anophelis</name>
    <dbReference type="NCBI Taxonomy" id="1117645"/>
    <lineage>
        <taxon>Bacteria</taxon>
        <taxon>Pseudomonadati</taxon>
        <taxon>Bacteroidota</taxon>
        <taxon>Flavobacteriia</taxon>
        <taxon>Flavobacteriales</taxon>
        <taxon>Weeksellaceae</taxon>
        <taxon>Elizabethkingia</taxon>
    </lineage>
</organism>
<dbReference type="RefSeq" id="WP_009088389.1">
    <property type="nucleotide sequence ID" value="NZ_BQKS01000004.1"/>
</dbReference>
<name>A0AAP7RM02_9FLAO</name>
<dbReference type="Gene3D" id="3.10.180.10">
    <property type="entry name" value="2,3-Dihydroxybiphenyl 1,2-Dioxygenase, domain 1"/>
    <property type="match status" value="1"/>
</dbReference>